<dbReference type="InterPro" id="IPR028987">
    <property type="entry name" value="ATP_synth_B-like_membr_sf"/>
</dbReference>
<dbReference type="NCBIfam" id="TIGR01144">
    <property type="entry name" value="ATP_synt_b"/>
    <property type="match status" value="1"/>
</dbReference>
<keyword evidence="4 12" id="KW-0812">Transmembrane</keyword>
<comment type="similarity">
    <text evidence="1 12 13">Belongs to the ATPase B chain family.</text>
</comment>
<evidence type="ECO:0000256" key="13">
    <source>
        <dbReference type="RuleBase" id="RU003848"/>
    </source>
</evidence>
<dbReference type="PANTHER" id="PTHR33445:SF2">
    <property type="entry name" value="ATP SYNTHASE SUBUNIT B', CHLOROPLASTIC"/>
    <property type="match status" value="1"/>
</dbReference>
<evidence type="ECO:0000256" key="4">
    <source>
        <dbReference type="ARBA" id="ARBA00022692"/>
    </source>
</evidence>
<evidence type="ECO:0000256" key="11">
    <source>
        <dbReference type="ARBA" id="ARBA00037847"/>
    </source>
</evidence>
<dbReference type="InterPro" id="IPR050059">
    <property type="entry name" value="ATP_synthase_B_chain"/>
</dbReference>
<keyword evidence="9 12" id="KW-0066">ATP synthesis</keyword>
<evidence type="ECO:0000256" key="10">
    <source>
        <dbReference type="ARBA" id="ARBA00025198"/>
    </source>
</evidence>
<keyword evidence="6 12" id="KW-1133">Transmembrane helix</keyword>
<dbReference type="CDD" id="cd06503">
    <property type="entry name" value="ATP-synt_Fo_b"/>
    <property type="match status" value="1"/>
</dbReference>
<dbReference type="AlphaFoldDB" id="A0A1G2BUA5"/>
<keyword evidence="14" id="KW-0175">Coiled coil</keyword>
<dbReference type="Gene3D" id="6.10.250.1580">
    <property type="match status" value="1"/>
</dbReference>
<keyword evidence="5 12" id="KW-0375">Hydrogen ion transport</keyword>
<evidence type="ECO:0000313" key="16">
    <source>
        <dbReference type="Proteomes" id="UP000178109"/>
    </source>
</evidence>
<dbReference type="Proteomes" id="UP000178109">
    <property type="component" value="Unassembled WGS sequence"/>
</dbReference>
<evidence type="ECO:0000256" key="1">
    <source>
        <dbReference type="ARBA" id="ARBA00005513"/>
    </source>
</evidence>
<reference evidence="15 16" key="1">
    <citation type="journal article" date="2016" name="Nat. Commun.">
        <title>Thousands of microbial genomes shed light on interconnected biogeochemical processes in an aquifer system.</title>
        <authorList>
            <person name="Anantharaman K."/>
            <person name="Brown C.T."/>
            <person name="Hug L.A."/>
            <person name="Sharon I."/>
            <person name="Castelle C.J."/>
            <person name="Probst A.J."/>
            <person name="Thomas B.C."/>
            <person name="Singh A."/>
            <person name="Wilkins M.J."/>
            <person name="Karaoz U."/>
            <person name="Brodie E.L."/>
            <person name="Williams K.H."/>
            <person name="Hubbard S.S."/>
            <person name="Banfield J.F."/>
        </authorList>
    </citation>
    <scope>NUCLEOTIDE SEQUENCE [LARGE SCALE GENOMIC DNA]</scope>
</reference>
<dbReference type="PANTHER" id="PTHR33445">
    <property type="entry name" value="ATP SYNTHASE SUBUNIT B', CHLOROPLASTIC"/>
    <property type="match status" value="1"/>
</dbReference>
<dbReference type="GO" id="GO:0012505">
    <property type="term" value="C:endomembrane system"/>
    <property type="evidence" value="ECO:0007669"/>
    <property type="project" value="UniProtKB-SubCell"/>
</dbReference>
<keyword evidence="8 12" id="KW-0472">Membrane</keyword>
<organism evidence="15 16">
    <name type="scientific">Candidatus Komeilibacteria bacterium RIFCSPLOWO2_02_FULL_48_11</name>
    <dbReference type="NCBI Taxonomy" id="1798553"/>
    <lineage>
        <taxon>Bacteria</taxon>
        <taxon>Candidatus Komeiliibacteriota</taxon>
    </lineage>
</organism>
<evidence type="ECO:0000313" key="15">
    <source>
        <dbReference type="EMBL" id="OGY92735.1"/>
    </source>
</evidence>
<dbReference type="SUPFAM" id="SSF81573">
    <property type="entry name" value="F1F0 ATP synthase subunit B, membrane domain"/>
    <property type="match status" value="1"/>
</dbReference>
<protein>
    <recommendedName>
        <fullName evidence="12">ATP synthase subunit b</fullName>
    </recommendedName>
    <alternativeName>
        <fullName evidence="12">ATP synthase F(0) sector subunit b</fullName>
    </alternativeName>
    <alternativeName>
        <fullName evidence="12">ATPase subunit I</fullName>
    </alternativeName>
    <alternativeName>
        <fullName evidence="12">F-type ATPase subunit b</fullName>
        <shortName evidence="12">F-ATPase subunit b</shortName>
    </alternativeName>
</protein>
<comment type="function">
    <text evidence="12">Component of the F(0) channel, it forms part of the peripheral stalk, linking F(1) to F(0).</text>
</comment>
<evidence type="ECO:0000256" key="6">
    <source>
        <dbReference type="ARBA" id="ARBA00022989"/>
    </source>
</evidence>
<dbReference type="GO" id="GO:0046933">
    <property type="term" value="F:proton-transporting ATP synthase activity, rotational mechanism"/>
    <property type="evidence" value="ECO:0007669"/>
    <property type="project" value="UniProtKB-UniRule"/>
</dbReference>
<dbReference type="GO" id="GO:0046961">
    <property type="term" value="F:proton-transporting ATPase activity, rotational mechanism"/>
    <property type="evidence" value="ECO:0007669"/>
    <property type="project" value="TreeGrafter"/>
</dbReference>
<dbReference type="Pfam" id="PF00430">
    <property type="entry name" value="ATP-synt_B"/>
    <property type="match status" value="1"/>
</dbReference>
<keyword evidence="3 12" id="KW-0138">CF(0)</keyword>
<accession>A0A1G2BUA5</accession>
<gene>
    <name evidence="12" type="primary">atpF</name>
    <name evidence="15" type="ORF">A3H70_00900</name>
</gene>
<keyword evidence="2 12" id="KW-0813">Transport</keyword>
<dbReference type="EMBL" id="MHKO01000016">
    <property type="protein sequence ID" value="OGY92735.1"/>
    <property type="molecule type" value="Genomic_DNA"/>
</dbReference>
<evidence type="ECO:0000256" key="14">
    <source>
        <dbReference type="SAM" id="Coils"/>
    </source>
</evidence>
<comment type="function">
    <text evidence="10 12">F(1)F(0) ATP synthase produces ATP from ADP in the presence of a proton or sodium gradient. F-type ATPases consist of two structural domains, F(1) containing the extramembraneous catalytic core and F(0) containing the membrane proton channel, linked together by a central stalk and a peripheral stalk. During catalysis, ATP synthesis in the catalytic domain of F(1) is coupled via a rotary mechanism of the central stalk subunits to proton translocation.</text>
</comment>
<evidence type="ECO:0000256" key="2">
    <source>
        <dbReference type="ARBA" id="ARBA00022448"/>
    </source>
</evidence>
<keyword evidence="12" id="KW-1003">Cell membrane</keyword>
<dbReference type="InterPro" id="IPR002146">
    <property type="entry name" value="ATP_synth_b/b'su_bac/chlpt"/>
</dbReference>
<evidence type="ECO:0000256" key="5">
    <source>
        <dbReference type="ARBA" id="ARBA00022781"/>
    </source>
</evidence>
<comment type="subunit">
    <text evidence="12">F-type ATPases have 2 components, F(1) - the catalytic core - and F(0) - the membrane proton channel. F(1) has five subunits: alpha(3), beta(3), gamma(1), delta(1), epsilon(1). F(0) has three main subunits: a(1), b(2) and c(10-14). The alpha and beta chains form an alternating ring which encloses part of the gamma chain. F(1) is attached to F(0) by a central stalk formed by the gamma and epsilon chains, while a peripheral stalk is formed by the delta and b chains.</text>
</comment>
<evidence type="ECO:0000256" key="8">
    <source>
        <dbReference type="ARBA" id="ARBA00023136"/>
    </source>
</evidence>
<evidence type="ECO:0000256" key="3">
    <source>
        <dbReference type="ARBA" id="ARBA00022547"/>
    </source>
</evidence>
<proteinExistence type="inferred from homology"/>
<dbReference type="HAMAP" id="MF_01398">
    <property type="entry name" value="ATP_synth_b_bprime"/>
    <property type="match status" value="1"/>
</dbReference>
<comment type="caution">
    <text evidence="15">The sequence shown here is derived from an EMBL/GenBank/DDBJ whole genome shotgun (WGS) entry which is preliminary data.</text>
</comment>
<keyword evidence="7 12" id="KW-0406">Ion transport</keyword>
<evidence type="ECO:0000256" key="12">
    <source>
        <dbReference type="HAMAP-Rule" id="MF_01398"/>
    </source>
</evidence>
<name>A0A1G2BUA5_9BACT</name>
<sequence length="187" mass="20977">MFFIDIVHASSEAASAAAEGAQEGLLASLGINVTLFLFQLANFIVVALILWFLILKPLTKKMAERQKIIDESLDNAKKVQANLEQSEQDYQKRLQEAKRAAEKVLEQAGLESEKLSSELKDKAKKEIESLVAQAKRNIQLEKEEMTVAFKGEAATLVALALEKILSEKMTDERDKKFIKEIVEKLDK</sequence>
<dbReference type="GO" id="GO:0045259">
    <property type="term" value="C:proton-transporting ATP synthase complex"/>
    <property type="evidence" value="ECO:0007669"/>
    <property type="project" value="UniProtKB-KW"/>
</dbReference>
<dbReference type="InterPro" id="IPR005864">
    <property type="entry name" value="ATP_synth_F0_bsu_bac"/>
</dbReference>
<feature type="coiled-coil region" evidence="14">
    <location>
        <begin position="69"/>
        <end position="144"/>
    </location>
</feature>
<evidence type="ECO:0000256" key="9">
    <source>
        <dbReference type="ARBA" id="ARBA00023310"/>
    </source>
</evidence>
<dbReference type="GO" id="GO:0005886">
    <property type="term" value="C:plasma membrane"/>
    <property type="evidence" value="ECO:0007669"/>
    <property type="project" value="UniProtKB-SubCell"/>
</dbReference>
<comment type="subcellular location">
    <subcellularLocation>
        <location evidence="12">Cell membrane</location>
        <topology evidence="12">Single-pass membrane protein</topology>
    </subcellularLocation>
    <subcellularLocation>
        <location evidence="11">Endomembrane system</location>
        <topology evidence="11">Single-pass membrane protein</topology>
    </subcellularLocation>
</comment>
<feature type="transmembrane region" description="Helical" evidence="12">
    <location>
        <begin position="35"/>
        <end position="55"/>
    </location>
</feature>
<dbReference type="STRING" id="1798553.A3H70_00900"/>
<evidence type="ECO:0000256" key="7">
    <source>
        <dbReference type="ARBA" id="ARBA00023065"/>
    </source>
</evidence>